<feature type="domain" description="UspA" evidence="1">
    <location>
        <begin position="120"/>
        <end position="155"/>
    </location>
</feature>
<dbReference type="Pfam" id="PF00582">
    <property type="entry name" value="Usp"/>
    <property type="match status" value="1"/>
</dbReference>
<dbReference type="AlphaFoldDB" id="A0A251UHR3"/>
<accession>A0A251UHR3</accession>
<keyword evidence="3" id="KW-1185">Reference proteome</keyword>
<organism evidence="2 3">
    <name type="scientific">Helianthus annuus</name>
    <name type="common">Common sunflower</name>
    <dbReference type="NCBI Taxonomy" id="4232"/>
    <lineage>
        <taxon>Eukaryota</taxon>
        <taxon>Viridiplantae</taxon>
        <taxon>Streptophyta</taxon>
        <taxon>Embryophyta</taxon>
        <taxon>Tracheophyta</taxon>
        <taxon>Spermatophyta</taxon>
        <taxon>Magnoliopsida</taxon>
        <taxon>eudicotyledons</taxon>
        <taxon>Gunneridae</taxon>
        <taxon>Pentapetalae</taxon>
        <taxon>asterids</taxon>
        <taxon>campanulids</taxon>
        <taxon>Asterales</taxon>
        <taxon>Asteraceae</taxon>
        <taxon>Asteroideae</taxon>
        <taxon>Heliantheae alliance</taxon>
        <taxon>Heliantheae</taxon>
        <taxon>Helianthus</taxon>
    </lineage>
</organism>
<evidence type="ECO:0000259" key="1">
    <source>
        <dbReference type="Pfam" id="PF00582"/>
    </source>
</evidence>
<dbReference type="EMBL" id="CM007895">
    <property type="protein sequence ID" value="OTG22406.1"/>
    <property type="molecule type" value="Genomic_DNA"/>
</dbReference>
<name>A0A251UHR3_HELAN</name>
<dbReference type="Gene3D" id="3.40.50.620">
    <property type="entry name" value="HUPs"/>
    <property type="match status" value="1"/>
</dbReference>
<sequence length="196" mass="22035">MAPQNTSSIFVSFKVLEGLDLLSRLRSVERWSRMGLWLLAKSPIVGLMQGILICHQIGKNSVAAKCNACHRVSTLATRLDCKISFCVRNWVVRLTNPDWSGLVCFVCVDSSIYTRCFVIQVKVDRRVFISDPRDVICDVVEKMGVDMVVLGSHGTVTRLSFTLVKDITRTLDEAIVLFVNRLAQWDARNISSIQNT</sequence>
<evidence type="ECO:0000313" key="2">
    <source>
        <dbReference type="EMBL" id="OTG22406.1"/>
    </source>
</evidence>
<dbReference type="InterPro" id="IPR014729">
    <property type="entry name" value="Rossmann-like_a/b/a_fold"/>
</dbReference>
<dbReference type="SUPFAM" id="SSF52402">
    <property type="entry name" value="Adenine nucleotide alpha hydrolases-like"/>
    <property type="match status" value="1"/>
</dbReference>
<protein>
    <submittedName>
        <fullName evidence="2">Putative rossmann-like alpha/beta/alpha sandwich fold protein</fullName>
    </submittedName>
</protein>
<evidence type="ECO:0000313" key="3">
    <source>
        <dbReference type="Proteomes" id="UP000215914"/>
    </source>
</evidence>
<dbReference type="InParanoid" id="A0A251UHR3"/>
<gene>
    <name evidence="2" type="ORF">HannXRQ_Chr06g0171171</name>
</gene>
<proteinExistence type="predicted"/>
<reference evidence="3" key="1">
    <citation type="journal article" date="2017" name="Nature">
        <title>The sunflower genome provides insights into oil metabolism, flowering and Asterid evolution.</title>
        <authorList>
            <person name="Badouin H."/>
            <person name="Gouzy J."/>
            <person name="Grassa C.J."/>
            <person name="Murat F."/>
            <person name="Staton S.E."/>
            <person name="Cottret L."/>
            <person name="Lelandais-Briere C."/>
            <person name="Owens G.L."/>
            <person name="Carrere S."/>
            <person name="Mayjonade B."/>
            <person name="Legrand L."/>
            <person name="Gill N."/>
            <person name="Kane N.C."/>
            <person name="Bowers J.E."/>
            <person name="Hubner S."/>
            <person name="Bellec A."/>
            <person name="Berard A."/>
            <person name="Berges H."/>
            <person name="Blanchet N."/>
            <person name="Boniface M.C."/>
            <person name="Brunel D."/>
            <person name="Catrice O."/>
            <person name="Chaidir N."/>
            <person name="Claudel C."/>
            <person name="Donnadieu C."/>
            <person name="Faraut T."/>
            <person name="Fievet G."/>
            <person name="Helmstetter N."/>
            <person name="King M."/>
            <person name="Knapp S.J."/>
            <person name="Lai Z."/>
            <person name="Le Paslier M.C."/>
            <person name="Lippi Y."/>
            <person name="Lorenzon L."/>
            <person name="Mandel J.R."/>
            <person name="Marage G."/>
            <person name="Marchand G."/>
            <person name="Marquand E."/>
            <person name="Bret-Mestries E."/>
            <person name="Morien E."/>
            <person name="Nambeesan S."/>
            <person name="Nguyen T."/>
            <person name="Pegot-Espagnet P."/>
            <person name="Pouilly N."/>
            <person name="Raftis F."/>
            <person name="Sallet E."/>
            <person name="Schiex T."/>
            <person name="Thomas J."/>
            <person name="Vandecasteele C."/>
            <person name="Vares D."/>
            <person name="Vear F."/>
            <person name="Vautrin S."/>
            <person name="Crespi M."/>
            <person name="Mangin B."/>
            <person name="Burke J.M."/>
            <person name="Salse J."/>
            <person name="Munos S."/>
            <person name="Vincourt P."/>
            <person name="Rieseberg L.H."/>
            <person name="Langlade N.B."/>
        </authorList>
    </citation>
    <scope>NUCLEOTIDE SEQUENCE [LARGE SCALE GENOMIC DNA]</scope>
    <source>
        <strain evidence="3">cv. SF193</strain>
    </source>
</reference>
<dbReference type="Proteomes" id="UP000215914">
    <property type="component" value="Chromosome 6"/>
</dbReference>
<dbReference type="InterPro" id="IPR006016">
    <property type="entry name" value="UspA"/>
</dbReference>